<evidence type="ECO:0000313" key="2">
    <source>
        <dbReference type="EMBL" id="MPN14476.1"/>
    </source>
</evidence>
<protein>
    <submittedName>
        <fullName evidence="2">Uncharacterized protein</fullName>
    </submittedName>
</protein>
<comment type="caution">
    <text evidence="2">The sequence shown here is derived from an EMBL/GenBank/DDBJ whole genome shotgun (WGS) entry which is preliminary data.</text>
</comment>
<reference evidence="2" key="1">
    <citation type="submission" date="2019-08" db="EMBL/GenBank/DDBJ databases">
        <authorList>
            <person name="Kucharzyk K."/>
            <person name="Murdoch R.W."/>
            <person name="Higgins S."/>
            <person name="Loffler F."/>
        </authorList>
    </citation>
    <scope>NUCLEOTIDE SEQUENCE</scope>
</reference>
<dbReference type="AlphaFoldDB" id="A0A645FLC1"/>
<organism evidence="2">
    <name type="scientific">bioreactor metagenome</name>
    <dbReference type="NCBI Taxonomy" id="1076179"/>
    <lineage>
        <taxon>unclassified sequences</taxon>
        <taxon>metagenomes</taxon>
        <taxon>ecological metagenomes</taxon>
    </lineage>
</organism>
<dbReference type="EMBL" id="VSSQ01061109">
    <property type="protein sequence ID" value="MPN14476.1"/>
    <property type="molecule type" value="Genomic_DNA"/>
</dbReference>
<name>A0A645FLC1_9ZZZZ</name>
<keyword evidence="1" id="KW-1133">Transmembrane helix</keyword>
<proteinExistence type="predicted"/>
<sequence length="169" mass="20216">MSPITLGLITFVALAGYIALRYYLRYKAKRQLLAYFKDREIYRLIIMPSLKKVFAWDFVLETADYHYIGQIRTFKDKIEFLANLPRQEKVSEITEKAQRTLLGQFFCTFTPYAYYEEERDIDSLRINIYDLRYYLDQQFIHRATIIFNETNCPATSYLYSEGKMIKIPC</sequence>
<keyword evidence="1" id="KW-0812">Transmembrane</keyword>
<feature type="transmembrane region" description="Helical" evidence="1">
    <location>
        <begin position="6"/>
        <end position="24"/>
    </location>
</feature>
<gene>
    <name evidence="2" type="ORF">SDC9_161803</name>
</gene>
<keyword evidence="1" id="KW-0472">Membrane</keyword>
<accession>A0A645FLC1</accession>
<evidence type="ECO:0000256" key="1">
    <source>
        <dbReference type="SAM" id="Phobius"/>
    </source>
</evidence>